<name>A0A7W4V2Z3_9MICO</name>
<dbReference type="RefSeq" id="WP_165141236.1">
    <property type="nucleotide sequence ID" value="NZ_CP049255.1"/>
</dbReference>
<evidence type="ECO:0000313" key="2">
    <source>
        <dbReference type="EMBL" id="MBB2975885.1"/>
    </source>
</evidence>
<gene>
    <name evidence="2" type="ORF">FHX49_001452</name>
</gene>
<dbReference type="AlphaFoldDB" id="A0A7W4V2Z3"/>
<feature type="region of interest" description="Disordered" evidence="1">
    <location>
        <begin position="1"/>
        <end position="29"/>
    </location>
</feature>
<evidence type="ECO:0000256" key="1">
    <source>
        <dbReference type="SAM" id="MobiDB-lite"/>
    </source>
</evidence>
<keyword evidence="3" id="KW-1185">Reference proteome</keyword>
<proteinExistence type="predicted"/>
<dbReference type="Proteomes" id="UP000529310">
    <property type="component" value="Unassembled WGS sequence"/>
</dbReference>
<evidence type="ECO:0000313" key="3">
    <source>
        <dbReference type="Proteomes" id="UP000529310"/>
    </source>
</evidence>
<comment type="caution">
    <text evidence="2">The sequence shown here is derived from an EMBL/GenBank/DDBJ whole genome shotgun (WGS) entry which is preliminary data.</text>
</comment>
<dbReference type="EMBL" id="JACHWQ010000003">
    <property type="protein sequence ID" value="MBB2975885.1"/>
    <property type="molecule type" value="Genomic_DNA"/>
</dbReference>
<reference evidence="2 3" key="1">
    <citation type="submission" date="2020-08" db="EMBL/GenBank/DDBJ databases">
        <title>Sequencing the genomes of 1000 actinobacteria strains.</title>
        <authorList>
            <person name="Klenk H.-P."/>
        </authorList>
    </citation>
    <scope>NUCLEOTIDE SEQUENCE [LARGE SCALE GENOMIC DNA]</scope>
    <source>
        <strain evidence="2 3">DSM 27099</strain>
    </source>
</reference>
<protein>
    <submittedName>
        <fullName evidence="2">Uncharacterized protein</fullName>
    </submittedName>
</protein>
<organism evidence="2 3">
    <name type="scientific">Microbacterium endophyticum</name>
    <dbReference type="NCBI Taxonomy" id="1526412"/>
    <lineage>
        <taxon>Bacteria</taxon>
        <taxon>Bacillati</taxon>
        <taxon>Actinomycetota</taxon>
        <taxon>Actinomycetes</taxon>
        <taxon>Micrococcales</taxon>
        <taxon>Microbacteriaceae</taxon>
        <taxon>Microbacterium</taxon>
    </lineage>
</organism>
<sequence>MSGVIVDGGQVRSAHQSRHHPGTLLPAGRRPLPRLEIARAQAASPMAERGGGRYDTIDHDGKISLRHSGRMLHLGIGRTHARVEIICLIHNNEAIISTRETGEIITEFTLNPAHGYLRKNG</sequence>
<accession>A0A7W4V2Z3</accession>